<dbReference type="Proteomes" id="UP000697710">
    <property type="component" value="Unassembled WGS sequence"/>
</dbReference>
<dbReference type="SUPFAM" id="SSF48452">
    <property type="entry name" value="TPR-like"/>
    <property type="match status" value="1"/>
</dbReference>
<feature type="compositionally biased region" description="Polar residues" evidence="2">
    <location>
        <begin position="105"/>
        <end position="123"/>
    </location>
</feature>
<evidence type="ECO:0000313" key="4">
    <source>
        <dbReference type="EMBL" id="MCA9726767.1"/>
    </source>
</evidence>
<comment type="caution">
    <text evidence="4">The sequence shown here is derived from an EMBL/GenBank/DDBJ whole genome shotgun (WGS) entry which is preliminary data.</text>
</comment>
<evidence type="ECO:0000256" key="2">
    <source>
        <dbReference type="SAM" id="MobiDB-lite"/>
    </source>
</evidence>
<dbReference type="SMART" id="SM00028">
    <property type="entry name" value="TPR"/>
    <property type="match status" value="5"/>
</dbReference>
<keyword evidence="3" id="KW-1133">Transmembrane helix</keyword>
<reference evidence="4" key="1">
    <citation type="submission" date="2020-04" db="EMBL/GenBank/DDBJ databases">
        <authorList>
            <person name="Zhang T."/>
        </authorList>
    </citation>
    <scope>NUCLEOTIDE SEQUENCE</scope>
    <source>
        <strain evidence="4">HKST-UBA01</strain>
    </source>
</reference>
<feature type="compositionally biased region" description="Polar residues" evidence="2">
    <location>
        <begin position="415"/>
        <end position="432"/>
    </location>
</feature>
<feature type="compositionally biased region" description="Polar residues" evidence="2">
    <location>
        <begin position="70"/>
        <end position="82"/>
    </location>
</feature>
<feature type="compositionally biased region" description="Polar residues" evidence="2">
    <location>
        <begin position="51"/>
        <end position="61"/>
    </location>
</feature>
<dbReference type="Pfam" id="PF13432">
    <property type="entry name" value="TPR_16"/>
    <property type="match status" value="1"/>
</dbReference>
<feature type="compositionally biased region" description="Low complexity" evidence="2">
    <location>
        <begin position="88"/>
        <end position="98"/>
    </location>
</feature>
<dbReference type="AlphaFoldDB" id="A0A956LXE3"/>
<accession>A0A956LXE3</accession>
<dbReference type="GO" id="GO:0006493">
    <property type="term" value="P:protein O-linked glycosylation"/>
    <property type="evidence" value="ECO:0007669"/>
    <property type="project" value="TreeGrafter"/>
</dbReference>
<keyword evidence="1" id="KW-0802">TPR repeat</keyword>
<feature type="region of interest" description="Disordered" evidence="2">
    <location>
        <begin position="387"/>
        <end position="432"/>
    </location>
</feature>
<dbReference type="PANTHER" id="PTHR44998:SF1">
    <property type="entry name" value="UDP-N-ACETYLGLUCOSAMINE--PEPTIDE N-ACETYLGLUCOSAMINYLTRANSFERASE 110 KDA SUBUNIT"/>
    <property type="match status" value="1"/>
</dbReference>
<dbReference type="Gene3D" id="1.25.40.10">
    <property type="entry name" value="Tetratricopeptide repeat domain"/>
    <property type="match status" value="1"/>
</dbReference>
<sequence length="432" mass="45632">MNQQHSPRIEPQRPHLGRVILSIAGALTVLIAAGIAFVQLSSPDESAPTAERTTARTSPASRQIADARASRQNATQSNTVTTIGGGNAVSSGSISGSAPSPPSGTVDSTEPNGESVASTSPSEPVQKIPVVETTEPMTYAEAERLFRERDYAGAAVGFASYVEAHPENVWGHYMEGLSLWKGGDLDAAETALMQALDRNPDHVKSLTNLARVRLEQGRNEQAILPAERAAQRSPEDVEVLRVYARALHASGRPADAALAYSKALQVDPNDVWSLNNLGLLWIEREEFSLALPPLARAAQIDSGIATIQNNLGIALERSGCFHAATEAYARALSADSTYAKAVDNKGRAEALIVTQSFPDPDLAELAASFDPNADIAALPRSRTAATAELESVESKPTSTLVPRDGAGSELESAVAESQTPIPSKSVDSATKR</sequence>
<reference evidence="4" key="2">
    <citation type="journal article" date="2021" name="Microbiome">
        <title>Successional dynamics and alternative stable states in a saline activated sludge microbial community over 9 years.</title>
        <authorList>
            <person name="Wang Y."/>
            <person name="Ye J."/>
            <person name="Ju F."/>
            <person name="Liu L."/>
            <person name="Boyd J.A."/>
            <person name="Deng Y."/>
            <person name="Parks D.H."/>
            <person name="Jiang X."/>
            <person name="Yin X."/>
            <person name="Woodcroft B.J."/>
            <person name="Tyson G.W."/>
            <person name="Hugenholtz P."/>
            <person name="Polz M.F."/>
            <person name="Zhang T."/>
        </authorList>
    </citation>
    <scope>NUCLEOTIDE SEQUENCE</scope>
    <source>
        <strain evidence="4">HKST-UBA01</strain>
    </source>
</reference>
<keyword evidence="3" id="KW-0472">Membrane</keyword>
<dbReference type="Pfam" id="PF13428">
    <property type="entry name" value="TPR_14"/>
    <property type="match status" value="1"/>
</dbReference>
<dbReference type="InterPro" id="IPR011990">
    <property type="entry name" value="TPR-like_helical_dom_sf"/>
</dbReference>
<dbReference type="InterPro" id="IPR019734">
    <property type="entry name" value="TPR_rpt"/>
</dbReference>
<protein>
    <submittedName>
        <fullName evidence="4">Tetratricopeptide repeat protein</fullName>
    </submittedName>
</protein>
<feature type="repeat" description="TPR" evidence="1">
    <location>
        <begin position="237"/>
        <end position="270"/>
    </location>
</feature>
<feature type="transmembrane region" description="Helical" evidence="3">
    <location>
        <begin position="20"/>
        <end position="40"/>
    </location>
</feature>
<organism evidence="4 5">
    <name type="scientific">Eiseniibacteriota bacterium</name>
    <dbReference type="NCBI Taxonomy" id="2212470"/>
    <lineage>
        <taxon>Bacteria</taxon>
        <taxon>Candidatus Eiseniibacteriota</taxon>
    </lineage>
</organism>
<dbReference type="PANTHER" id="PTHR44998">
    <property type="match status" value="1"/>
</dbReference>
<dbReference type="PROSITE" id="PS50005">
    <property type="entry name" value="TPR"/>
    <property type="match status" value="1"/>
</dbReference>
<feature type="region of interest" description="Disordered" evidence="2">
    <location>
        <begin position="43"/>
        <end position="128"/>
    </location>
</feature>
<evidence type="ECO:0000313" key="5">
    <source>
        <dbReference type="Proteomes" id="UP000697710"/>
    </source>
</evidence>
<name>A0A956LXE3_UNCEI</name>
<proteinExistence type="predicted"/>
<dbReference type="EMBL" id="JAGQHR010000065">
    <property type="protein sequence ID" value="MCA9726767.1"/>
    <property type="molecule type" value="Genomic_DNA"/>
</dbReference>
<keyword evidence="3" id="KW-0812">Transmembrane</keyword>
<gene>
    <name evidence="4" type="ORF">KC729_03725</name>
</gene>
<evidence type="ECO:0000256" key="1">
    <source>
        <dbReference type="PROSITE-ProRule" id="PRU00339"/>
    </source>
</evidence>
<evidence type="ECO:0000256" key="3">
    <source>
        <dbReference type="SAM" id="Phobius"/>
    </source>
</evidence>
<dbReference type="GO" id="GO:0016757">
    <property type="term" value="F:glycosyltransferase activity"/>
    <property type="evidence" value="ECO:0007669"/>
    <property type="project" value="TreeGrafter"/>
</dbReference>